<accession>A0A2A9FJ37</accession>
<comment type="caution">
    <text evidence="1">The sequence shown here is derived from an EMBL/GenBank/DDBJ whole genome shotgun (WGS) entry which is preliminary data.</text>
</comment>
<dbReference type="AlphaFoldDB" id="A0A2A9FJ37"/>
<reference evidence="1 2" key="1">
    <citation type="submission" date="2017-10" db="EMBL/GenBank/DDBJ databases">
        <title>Sequencing the genomes of 1000 actinobacteria strains.</title>
        <authorList>
            <person name="Klenk H.-P."/>
        </authorList>
    </citation>
    <scope>NUCLEOTIDE SEQUENCE [LARGE SCALE GENOMIC DNA]</scope>
    <source>
        <strain evidence="1 2">DSM 46092</strain>
    </source>
</reference>
<evidence type="ECO:0000313" key="2">
    <source>
        <dbReference type="Proteomes" id="UP000243542"/>
    </source>
</evidence>
<proteinExistence type="predicted"/>
<gene>
    <name evidence="1" type="ORF">ATK36_5691</name>
</gene>
<organism evidence="1 2">
    <name type="scientific">Amycolatopsis sulphurea</name>
    <dbReference type="NCBI Taxonomy" id="76022"/>
    <lineage>
        <taxon>Bacteria</taxon>
        <taxon>Bacillati</taxon>
        <taxon>Actinomycetota</taxon>
        <taxon>Actinomycetes</taxon>
        <taxon>Pseudonocardiales</taxon>
        <taxon>Pseudonocardiaceae</taxon>
        <taxon>Amycolatopsis</taxon>
    </lineage>
</organism>
<name>A0A2A9FJ37_9PSEU</name>
<evidence type="ECO:0000313" key="1">
    <source>
        <dbReference type="EMBL" id="PFG50455.1"/>
    </source>
</evidence>
<protein>
    <submittedName>
        <fullName evidence="1">Uncharacterized protein</fullName>
    </submittedName>
</protein>
<sequence length="125" mass="14157">MSRVARPYMTGTAREVVGKLLLGEWLIFDHQWSHAGPDPALWREIVQEVCNREDVAVAFITIPRHDLTVVVNPACQPSFEQVRDSIDAMLHHRLTGRQIPSEVVAKTGSEDPLAADRARHRLRSR</sequence>
<dbReference type="EMBL" id="PDJK01000002">
    <property type="protein sequence ID" value="PFG50455.1"/>
    <property type="molecule type" value="Genomic_DNA"/>
</dbReference>
<keyword evidence="2" id="KW-1185">Reference proteome</keyword>
<dbReference type="Proteomes" id="UP000243542">
    <property type="component" value="Unassembled WGS sequence"/>
</dbReference>